<dbReference type="RefSeq" id="WP_307630777.1">
    <property type="nucleotide sequence ID" value="NZ_JAUSZS010000008.1"/>
</dbReference>
<evidence type="ECO:0008006" key="4">
    <source>
        <dbReference type="Google" id="ProtNLM"/>
    </source>
</evidence>
<evidence type="ECO:0000256" key="1">
    <source>
        <dbReference type="SAM" id="SignalP"/>
    </source>
</evidence>
<protein>
    <recommendedName>
        <fullName evidence="4">Secreted protein</fullName>
    </recommendedName>
</protein>
<feature type="signal peptide" evidence="1">
    <location>
        <begin position="1"/>
        <end position="29"/>
    </location>
</feature>
<accession>A0ABU0S011</accession>
<evidence type="ECO:0000313" key="2">
    <source>
        <dbReference type="EMBL" id="MDQ0937546.1"/>
    </source>
</evidence>
<dbReference type="EMBL" id="JAUSZS010000008">
    <property type="protein sequence ID" value="MDQ0937546.1"/>
    <property type="molecule type" value="Genomic_DNA"/>
</dbReference>
<sequence length="142" mass="14844">MTMRQAIRATAIAGVLGTAALLVTPTASAAPDEAHCVTSSDVQNFGRGEITVCVEDGRARVAGNIEDLLPGGPFTGGDSYCVGWFIRWETASGDTSSSSPVACPHFPGGKAYIAFDYDATEKTHGPKDVTGVTSMRLTTESW</sequence>
<comment type="caution">
    <text evidence="2">The sequence shown here is derived from an EMBL/GenBank/DDBJ whole genome shotgun (WGS) entry which is preliminary data.</text>
</comment>
<evidence type="ECO:0000313" key="3">
    <source>
        <dbReference type="Proteomes" id="UP001223072"/>
    </source>
</evidence>
<dbReference type="Proteomes" id="UP001223072">
    <property type="component" value="Unassembled WGS sequence"/>
</dbReference>
<reference evidence="2 3" key="1">
    <citation type="submission" date="2023-07" db="EMBL/GenBank/DDBJ databases">
        <title>Comparative genomics of wheat-associated soil bacteria to identify genetic determinants of phenazine resistance.</title>
        <authorList>
            <person name="Mouncey N."/>
        </authorList>
    </citation>
    <scope>NUCLEOTIDE SEQUENCE [LARGE SCALE GENOMIC DNA]</scope>
    <source>
        <strain evidence="2 3">W2I16</strain>
    </source>
</reference>
<feature type="chain" id="PRO_5045999326" description="Secreted protein" evidence="1">
    <location>
        <begin position="30"/>
        <end position="142"/>
    </location>
</feature>
<keyword evidence="1" id="KW-0732">Signal</keyword>
<organism evidence="2 3">
    <name type="scientific">Streptomyces turgidiscabies</name>
    <dbReference type="NCBI Taxonomy" id="85558"/>
    <lineage>
        <taxon>Bacteria</taxon>
        <taxon>Bacillati</taxon>
        <taxon>Actinomycetota</taxon>
        <taxon>Actinomycetes</taxon>
        <taxon>Kitasatosporales</taxon>
        <taxon>Streptomycetaceae</taxon>
        <taxon>Streptomyces</taxon>
    </lineage>
</organism>
<name>A0ABU0S011_9ACTN</name>
<proteinExistence type="predicted"/>
<keyword evidence="3" id="KW-1185">Reference proteome</keyword>
<gene>
    <name evidence="2" type="ORF">QFZ49_007521</name>
</gene>